<gene>
    <name evidence="1" type="ORF">ABVT43_09730</name>
</gene>
<dbReference type="EMBL" id="JBEVCJ010000009">
    <property type="protein sequence ID" value="MET1255405.1"/>
    <property type="molecule type" value="Genomic_DNA"/>
</dbReference>
<accession>A0ABV2BTZ1</accession>
<dbReference type="PANTHER" id="PTHR30572:SF4">
    <property type="entry name" value="ABC TRANSPORTER PERMEASE YTRF"/>
    <property type="match status" value="1"/>
</dbReference>
<reference evidence="1 2" key="1">
    <citation type="submission" date="2024-06" db="EMBL/GenBank/DDBJ databases">
        <authorList>
            <person name="Li F."/>
        </authorList>
    </citation>
    <scope>NUCLEOTIDE SEQUENCE [LARGE SCALE GENOMIC DNA]</scope>
    <source>
        <strain evidence="1 2">GXAS 311</strain>
    </source>
</reference>
<sequence>MIFLGDLKYALRLLFKRPGFSILTILVMAAGMGITLYLFSMMNPLVFKALPFKDGDTLVQISGSKKERKARLSINLHDYQEIRTQVKGLTEFSAYTNKNVNVAARDGARRYNAVAAEPNLFKLTRTQPVLGREFTQSENQQGAERVVVIGYDMWQNQYGGNPNVIDQLLSINGENYRIIGVMPQNYFFPNNADMWLPLREDTRQTARENATSIYGLAHLNSEKSLAEVNQQLKVIMQRLEQRYPKTNTDLGAYSASLPMTVVGDGIVIVYSMHIIAILILFLASINVGNLLLSRAVERGKETAIRVALGAPRSRLISQMLWESIIICTFGGILGLLAAAWGLEVTDKILATFWFDKPNFWWKLGIDGYSMKIFFLFVISTILLTGLLPAWKNSGGNFNAVLRDGTRGALSKKSGRLNRILVISEIFISMTVLIAAGVIMVATYLETHAEYGAKIDNTLTGRILLTESRYDTPEKQIQFIQALQSNLERENSIGNIMISSALPGMRSESQNIAIEGKEYDQANNRFPEANTIVITPGSLESLGVALKSGRYFNSSDNVLDKRTIIVTDSFVKTHFNNQDAIGKRIRVVDEETNQINWLTIVGVVAHTSQGLPNEHAGKRPSIFRPYAQSPRSQVTVAIQMKSSVVATTQTLRQVLQSIDPELPAFRIETYASYIERNSAATQLMSSIFLIFGIAAAILAASGIYGVMSNTITQRTQEIGVKRALGAWEEKIVQEFLMKGFKQLLWGSIPGLLAGCAMGFVMSKALGTGSMALIIIAIIILMLIACAVLLATYIPTKNALKMEPSDALHYE</sequence>
<dbReference type="NCBIfam" id="TIGR03434">
    <property type="entry name" value="ADOP"/>
    <property type="match status" value="1"/>
</dbReference>
<dbReference type="InterPro" id="IPR017800">
    <property type="entry name" value="ADOP"/>
</dbReference>
<proteinExistence type="predicted"/>
<dbReference type="PANTHER" id="PTHR30572">
    <property type="entry name" value="MEMBRANE COMPONENT OF TRANSPORTER-RELATED"/>
    <property type="match status" value="1"/>
</dbReference>
<dbReference type="InterPro" id="IPR050250">
    <property type="entry name" value="Macrolide_Exporter_MacB"/>
</dbReference>
<dbReference type="InterPro" id="IPR025857">
    <property type="entry name" value="MacB_PCD"/>
</dbReference>
<dbReference type="Proteomes" id="UP001548189">
    <property type="component" value="Unassembled WGS sequence"/>
</dbReference>
<dbReference type="InterPro" id="IPR003838">
    <property type="entry name" value="ABC3_permease_C"/>
</dbReference>
<evidence type="ECO:0000313" key="1">
    <source>
        <dbReference type="EMBL" id="MET1255405.1"/>
    </source>
</evidence>
<protein>
    <submittedName>
        <fullName evidence="1">ADOP family duplicated permease</fullName>
    </submittedName>
</protein>
<organism evidence="1 2">
    <name type="scientific">Aliikangiella maris</name>
    <dbReference type="NCBI Taxonomy" id="3162458"/>
    <lineage>
        <taxon>Bacteria</taxon>
        <taxon>Pseudomonadati</taxon>
        <taxon>Pseudomonadota</taxon>
        <taxon>Gammaproteobacteria</taxon>
        <taxon>Oceanospirillales</taxon>
        <taxon>Pleioneaceae</taxon>
        <taxon>Aliikangiella</taxon>
    </lineage>
</organism>
<name>A0ABV2BTZ1_9GAMM</name>
<comment type="caution">
    <text evidence="1">The sequence shown here is derived from an EMBL/GenBank/DDBJ whole genome shotgun (WGS) entry which is preliminary data.</text>
</comment>
<keyword evidence="2" id="KW-1185">Reference proteome</keyword>
<evidence type="ECO:0000313" key="2">
    <source>
        <dbReference type="Proteomes" id="UP001548189"/>
    </source>
</evidence>
<dbReference type="Pfam" id="PF12704">
    <property type="entry name" value="MacB_PCD"/>
    <property type="match status" value="2"/>
</dbReference>
<dbReference type="Pfam" id="PF02687">
    <property type="entry name" value="FtsX"/>
    <property type="match status" value="2"/>
</dbReference>